<proteinExistence type="predicted"/>
<reference evidence="1" key="1">
    <citation type="submission" date="2017-05" db="UniProtKB">
        <authorList>
            <consortium name="EnsemblMetazoa"/>
        </authorList>
    </citation>
    <scope>IDENTIFICATION</scope>
</reference>
<protein>
    <submittedName>
        <fullName evidence="1">Uncharacterized protein</fullName>
    </submittedName>
</protein>
<name>A0A1X7SRG2_AMPQE</name>
<dbReference type="EnsemblMetazoa" id="Aqu2.1.04667_001">
    <property type="protein sequence ID" value="Aqu2.1.04667_001"/>
    <property type="gene ID" value="Aqu2.1.04667"/>
</dbReference>
<dbReference type="OrthoDB" id="6019893at2759"/>
<evidence type="ECO:0000313" key="1">
    <source>
        <dbReference type="EnsemblMetazoa" id="Aqu2.1.04667_001"/>
    </source>
</evidence>
<sequence>YQEILVGDYEVDSLERLVLPSSIERERRKSNFEHYKDTTLSALFLELMVRVF</sequence>
<dbReference type="AlphaFoldDB" id="A0A1X7SRG2"/>
<accession>A0A1X7SRG2</accession>
<dbReference type="InParanoid" id="A0A1X7SRG2"/>
<organism evidence="1">
    <name type="scientific">Amphimedon queenslandica</name>
    <name type="common">Sponge</name>
    <dbReference type="NCBI Taxonomy" id="400682"/>
    <lineage>
        <taxon>Eukaryota</taxon>
        <taxon>Metazoa</taxon>
        <taxon>Porifera</taxon>
        <taxon>Demospongiae</taxon>
        <taxon>Heteroscleromorpha</taxon>
        <taxon>Haplosclerida</taxon>
        <taxon>Niphatidae</taxon>
        <taxon>Amphimedon</taxon>
    </lineage>
</organism>